<dbReference type="InterPro" id="IPR001623">
    <property type="entry name" value="DnaJ_domain"/>
</dbReference>
<feature type="domain" description="J" evidence="3">
    <location>
        <begin position="47"/>
        <end position="144"/>
    </location>
</feature>
<proteinExistence type="predicted"/>
<sequence>MPSPRMRTFTLFILNASWQTSIHRTRACTASFSTTTSALYAASREPTLYEILDVPVTASAAEIKKYDNWPRPTLRPSPPHLPYFSTLGTANVTRIIRKFYSLSLHHHPDRNPGDPKASSRFARISSAYHVLSNSAKRSAYDREHGIYAQHGSSTHSTANPGQHPMGSHSSYGANLHTKGASYAGSRPASGLSKRRGPFRGPPPSFYAHGGYGSSRRPPPGGSSASSSSAGAAGSARDEDPISFIDRNSVYHFNARGHYRTQSAEDARRQERRSREMSALNEQYIGRAGDFALRFVIVCGILLGAGAMAGWLRWPTTSKPGSSSRRKDG</sequence>
<gene>
    <name evidence="4" type="ORF">KXV57_005549</name>
</gene>
<dbReference type="OMA" id="ANPGQHP"/>
<feature type="transmembrane region" description="Helical" evidence="2">
    <location>
        <begin position="290"/>
        <end position="311"/>
    </location>
</feature>
<protein>
    <recommendedName>
        <fullName evidence="3">J domain-containing protein</fullName>
    </recommendedName>
</protein>
<dbReference type="CDD" id="cd06257">
    <property type="entry name" value="DnaJ"/>
    <property type="match status" value="1"/>
</dbReference>
<organism evidence="4 5">
    <name type="scientific">Aspergillus fumigatus</name>
    <name type="common">Neosartorya fumigata</name>
    <dbReference type="NCBI Taxonomy" id="746128"/>
    <lineage>
        <taxon>Eukaryota</taxon>
        <taxon>Fungi</taxon>
        <taxon>Dikarya</taxon>
        <taxon>Ascomycota</taxon>
        <taxon>Pezizomycotina</taxon>
        <taxon>Eurotiomycetes</taxon>
        <taxon>Eurotiomycetidae</taxon>
        <taxon>Eurotiales</taxon>
        <taxon>Aspergillaceae</taxon>
        <taxon>Aspergillus</taxon>
        <taxon>Aspergillus subgen. Fumigati</taxon>
    </lineage>
</organism>
<keyword evidence="2" id="KW-0472">Membrane</keyword>
<keyword evidence="2" id="KW-0812">Transmembrane</keyword>
<evidence type="ECO:0000259" key="3">
    <source>
        <dbReference type="PROSITE" id="PS50076"/>
    </source>
</evidence>
<evidence type="ECO:0000313" key="5">
    <source>
        <dbReference type="Proteomes" id="UP000813423"/>
    </source>
</evidence>
<accession>A0A9P8NIR2</accession>
<dbReference type="SMART" id="SM00271">
    <property type="entry name" value="DnaJ"/>
    <property type="match status" value="1"/>
</dbReference>
<name>A0A9P8NIR2_ASPFM</name>
<comment type="caution">
    <text evidence="4">The sequence shown here is derived from an EMBL/GenBank/DDBJ whole genome shotgun (WGS) entry which is preliminary data.</text>
</comment>
<dbReference type="PROSITE" id="PS50076">
    <property type="entry name" value="DNAJ_2"/>
    <property type="match status" value="1"/>
</dbReference>
<evidence type="ECO:0000256" key="2">
    <source>
        <dbReference type="SAM" id="Phobius"/>
    </source>
</evidence>
<evidence type="ECO:0000256" key="1">
    <source>
        <dbReference type="SAM" id="MobiDB-lite"/>
    </source>
</evidence>
<dbReference type="AlphaFoldDB" id="A0A9P8NIR2"/>
<dbReference type="PANTHER" id="PTHR44873:SF1">
    <property type="entry name" value="DNAJ HOMOLOG SUBFAMILY C MEMBER 30, MITOCHONDRIAL"/>
    <property type="match status" value="1"/>
</dbReference>
<feature type="compositionally biased region" description="Polar residues" evidence="1">
    <location>
        <begin position="150"/>
        <end position="160"/>
    </location>
</feature>
<dbReference type="Gene3D" id="1.10.287.110">
    <property type="entry name" value="DnaJ domain"/>
    <property type="match status" value="1"/>
</dbReference>
<feature type="region of interest" description="Disordered" evidence="1">
    <location>
        <begin position="150"/>
        <end position="240"/>
    </location>
</feature>
<reference evidence="4" key="1">
    <citation type="submission" date="2021-08" db="EMBL/GenBank/DDBJ databases">
        <title>Global Aspergillus fumigatus from environmental and clinical sources.</title>
        <authorList>
            <person name="Barber A."/>
            <person name="Sae-Ong T."/>
        </authorList>
    </citation>
    <scope>NUCLEOTIDE SEQUENCE</scope>
    <source>
        <strain evidence="4">NRZ-2016-071</strain>
    </source>
</reference>
<keyword evidence="2" id="KW-1133">Transmembrane helix</keyword>
<dbReference type="PANTHER" id="PTHR44873">
    <property type="entry name" value="DNAJ HOMOLOG SUBFAMILY C MEMBER 30, MITOCHONDRIAL"/>
    <property type="match status" value="1"/>
</dbReference>
<dbReference type="Pfam" id="PF00226">
    <property type="entry name" value="DnaJ"/>
    <property type="match status" value="1"/>
</dbReference>
<dbReference type="EMBL" id="JAIBSC010000038">
    <property type="protein sequence ID" value="KAH1906087.1"/>
    <property type="molecule type" value="Genomic_DNA"/>
</dbReference>
<dbReference type="SUPFAM" id="SSF46565">
    <property type="entry name" value="Chaperone J-domain"/>
    <property type="match status" value="1"/>
</dbReference>
<dbReference type="InterPro" id="IPR053025">
    <property type="entry name" value="Mito_ATP_Synthase-Asso"/>
</dbReference>
<feature type="compositionally biased region" description="Low complexity" evidence="1">
    <location>
        <begin position="221"/>
        <end position="234"/>
    </location>
</feature>
<dbReference type="Proteomes" id="UP000813423">
    <property type="component" value="Unassembled WGS sequence"/>
</dbReference>
<evidence type="ECO:0000313" key="4">
    <source>
        <dbReference type="EMBL" id="KAH1906087.1"/>
    </source>
</evidence>
<dbReference type="InterPro" id="IPR036869">
    <property type="entry name" value="J_dom_sf"/>
</dbReference>
<dbReference type="PRINTS" id="PR00625">
    <property type="entry name" value="JDOMAIN"/>
</dbReference>